<dbReference type="PANTHER" id="PTHR22796:SF1">
    <property type="entry name" value="VWFA DOMAIN-CONTAINING PROTEIN"/>
    <property type="match status" value="1"/>
</dbReference>
<dbReference type="InterPro" id="IPR015894">
    <property type="entry name" value="Guanylate-bd_N"/>
</dbReference>
<dbReference type="Pfam" id="PF13519">
    <property type="entry name" value="VWA_2"/>
    <property type="match status" value="1"/>
</dbReference>
<dbReference type="InterPro" id="IPR036465">
    <property type="entry name" value="vWFA_dom_sf"/>
</dbReference>
<feature type="region of interest" description="Disordered" evidence="1">
    <location>
        <begin position="1434"/>
        <end position="1454"/>
    </location>
</feature>
<dbReference type="GO" id="GO:0003924">
    <property type="term" value="F:GTPase activity"/>
    <property type="evidence" value="ECO:0007669"/>
    <property type="project" value="InterPro"/>
</dbReference>
<feature type="compositionally biased region" description="Low complexity" evidence="1">
    <location>
        <begin position="79"/>
        <end position="93"/>
    </location>
</feature>
<proteinExistence type="predicted"/>
<dbReference type="CDD" id="cd00198">
    <property type="entry name" value="vWFA"/>
    <property type="match status" value="1"/>
</dbReference>
<sequence>MRIDESSEQVPGHTGQDAAPHAPRPSANTYDTSSPSSSEAPPSYSSAPPTNTTPDIDSLMSDIEMEDPTPSVQDGATQPSTNATNTSTAPTSSRNLDILDQIPNLFRLLDLVEDRSSGGIVEKIVIDQKSLSKVINILQPGSYKSVSNIDFKALDNLTIKPIGVYGNQIEILHYLREVGCLDHGSEHLIFKRNSKGEQTSALRSGLYLTMSRDSKSQGTSKAGYIFYWPEEATWDDQASSLSGTIRRNRETFMRYLTKLSEQTVALISSSQAKGFVWDTSTQGQVIPEHQRGADAEDRLEEYQVFELDEQEEAAIASPGFKISAESCFPLGESVDPAKVHLVPGEERIGILTQKKKKAYTQTQPFDEQISQMKLREIIKSNEGPQLVLGKVSPDSMQILSSNGLREKYPDIFKGYDEDQERLKKTLSLFQKEEESQVDAILAQDKPLIAEVIREMVYQEYVHIYPAMSPPQPEFQLGPETSAAIKSRYLASGLDKVEKDIRQHKIIYTPKADFRTLKSNLLYLKSRLDENEHLSEAEKEDLVNKAIGGGVENSDTGASTQQDGYAARAKRFLLAKVGLSNDQDASKMADKISDSEFVLRLGRWEHKYPFMAQLAQPVRDILNKDMKELLDRLVERHLGKIIYNERKARCENIDEARKTAFQDQMPGIFESFIRSLKQVMNLPRDASNLRILRVDSITSNRYQSNPYSRNNSSWFYWKGARYMRIPPQIHYDVYPLELLEHDRHQCQINEDHVPKPRVASRQKFQFALTAANQSIEFIQIVQNKCLLVVSDSEQGHTRVFIEDNVKLGHATQSQGKITLHHDKLGGSKCLFAFDQSTRYLAVVHGDEELQVSVFEFDDQFSSLRRHRSPIDLTEWYDEPPKLSSACFQTGKAELCLIESSGCVRVLSLVRRMFCGAPLQIDRPVIDMFPAPDGSCLLVTVAGDTTADPDKLLAFHWQSFGPNQPGINASVLPKSDTRRVGTRFYGRGRIHIISFTTSDILLTSVALQVKQKTTEFAFLSENDGLQEERGIQTLNNSLIDCHLEVWTRFPVVPAVTRDTLISVSRHPRRLILVSPEDLPQAAGYFTNMISSLRNTTHKPVGDDLVDTIVSSTKRAKFESFDDISEFKLGSYFVELICLIPLHLAITLDNKFMPLKDGVWDPDYESSLVGATIPEVKDALSLGWYESIFRTYMAKKFVRVVSSMGEQSVGKSYCLNHFADTSFAGSAMRTTEGVWLSCTPTKEYLLVSLDFEGMQSIERSAQEDMLLVLFNTAISNLVLFRNNFALSRNIRGLFTSFQSSAKTFDPSTNPGLFNSTLAIIIKDVTNADTNGIKKEFSLKFGEIVQMERDKNFISRLHRGKIQIIPWPVINSPEFYSLFNAVRKRLEVQNFTHQTGGAFLHKLKSLMVDIKASHLQLERIRSQASSRAHQLKERLTSALAQGKTAEGPLKNMNTDEDIPTLENEPEFFVPELDNQEQGASQQPGGDGGEAQEKDEEKAEKALVNLINRAKPPPSSRPHMKEAEYVEALQQALSDSLDHRLGTVEQWIKLNTGHFKLDNPDLRELNKSFSTLSSAMQASIKLCQACCSECKLLCLRAYRHPGPHQCGTDHRCLFDCEVREEHEEQPPCGLEAGHAGRHTCNVQLHSCGKPCSLGHLKGCAGVCNKPLDHGEDCLCSARVHLCGKECELRNADQGQGRGPYTCGGFCHEPWDEPHTRHVCDDARRGCPISCALCEENGIIRDCSSSDHFHGADSTAVHLCASIHKCPKECEAKGICAIDQAPSESKTQFSGAHEKFVFTEYTQVSKRLQCEIPIPAGQLTHSGQKHNHDIKDKPFHFCNVRCPGCNYFCKLPLDHPQKLHHTTHGSMKETKWIVEPQKNAAGKQVDAGYKLENHKYGAGDEGAPMLCQMMCSKQGRHAHVDFCQDPNNHTTPACEHISTRMQPEPNRPKDWISHATYWERTGFEDPYDPSEQTEFAKCDASCAGPEHKDDDKPSRCTLPIFHPPQKQAPPPPRGYVSPDGHLFHCVDPSRAQQSYHVVFVIDSSGSMTSGDHRPLPNLPVTSRLVSQCNNRYGAVVSALYGFLKNQESVVANAGLTSRQDAYSIVIFDDRAEIRVQNDLTSTTDQLINRLIPHRYIGGGGTCFSEALRMAQQTIERNWHADRAPMIVFLSDGEDSIDRSKVEQLCKKCTQLGHALAFYSISFGSDSSSSYLRLMVNVADGIFRTAPMTARGAMRGVDIPCKYSTAIDSVSLAVKSRSKICAHPCD</sequence>
<feature type="region of interest" description="Disordered" evidence="1">
    <location>
        <begin position="1470"/>
        <end position="1492"/>
    </location>
</feature>
<organism evidence="3 4">
    <name type="scientific">Rhizoctonia solani</name>
    <dbReference type="NCBI Taxonomy" id="456999"/>
    <lineage>
        <taxon>Eukaryota</taxon>
        <taxon>Fungi</taxon>
        <taxon>Dikarya</taxon>
        <taxon>Basidiomycota</taxon>
        <taxon>Agaricomycotina</taxon>
        <taxon>Agaricomycetes</taxon>
        <taxon>Cantharellales</taxon>
        <taxon>Ceratobasidiaceae</taxon>
        <taxon>Rhizoctonia</taxon>
    </lineage>
</organism>
<reference evidence="3" key="1">
    <citation type="submission" date="2021-01" db="EMBL/GenBank/DDBJ databases">
        <authorList>
            <person name="Kaushik A."/>
        </authorList>
    </citation>
    <scope>NUCLEOTIDE SEQUENCE</scope>
    <source>
        <strain evidence="3">AG2-2IIIB</strain>
    </source>
</reference>
<dbReference type="Proteomes" id="UP000663843">
    <property type="component" value="Unassembled WGS sequence"/>
</dbReference>
<comment type="caution">
    <text evidence="3">The sequence shown here is derived from an EMBL/GenBank/DDBJ whole genome shotgun (WGS) entry which is preliminary data.</text>
</comment>
<dbReference type="InterPro" id="IPR002035">
    <property type="entry name" value="VWF_A"/>
</dbReference>
<dbReference type="PANTHER" id="PTHR22796">
    <property type="entry name" value="URG4-RELATED"/>
    <property type="match status" value="1"/>
</dbReference>
<dbReference type="Pfam" id="PF02263">
    <property type="entry name" value="GBP"/>
    <property type="match status" value="1"/>
</dbReference>
<dbReference type="SUPFAM" id="SSF52540">
    <property type="entry name" value="P-loop containing nucleoside triphosphate hydrolases"/>
    <property type="match status" value="1"/>
</dbReference>
<name>A0A8H3DBG2_9AGAM</name>
<dbReference type="Gene3D" id="3.40.50.300">
    <property type="entry name" value="P-loop containing nucleotide triphosphate hydrolases"/>
    <property type="match status" value="1"/>
</dbReference>
<evidence type="ECO:0000313" key="4">
    <source>
        <dbReference type="Proteomes" id="UP000663843"/>
    </source>
</evidence>
<feature type="domain" description="VWFA" evidence="2">
    <location>
        <begin position="2030"/>
        <end position="2243"/>
    </location>
</feature>
<protein>
    <recommendedName>
        <fullName evidence="2">VWFA domain-containing protein</fullName>
    </recommendedName>
</protein>
<evidence type="ECO:0000313" key="3">
    <source>
        <dbReference type="EMBL" id="CAE6523134.1"/>
    </source>
</evidence>
<dbReference type="GO" id="GO:0005525">
    <property type="term" value="F:GTP binding"/>
    <property type="evidence" value="ECO:0007669"/>
    <property type="project" value="InterPro"/>
</dbReference>
<dbReference type="SMART" id="SM00327">
    <property type="entry name" value="VWA"/>
    <property type="match status" value="1"/>
</dbReference>
<feature type="compositionally biased region" description="Low complexity" evidence="1">
    <location>
        <begin position="26"/>
        <end position="54"/>
    </location>
</feature>
<dbReference type="SUPFAM" id="SSF53300">
    <property type="entry name" value="vWA-like"/>
    <property type="match status" value="1"/>
</dbReference>
<gene>
    <name evidence="3" type="ORF">RDB_LOCUS168183</name>
</gene>
<dbReference type="EMBL" id="CAJMWT010007138">
    <property type="protein sequence ID" value="CAE6523134.1"/>
    <property type="molecule type" value="Genomic_DNA"/>
</dbReference>
<feature type="region of interest" description="Disordered" evidence="1">
    <location>
        <begin position="1"/>
        <end position="95"/>
    </location>
</feature>
<dbReference type="PROSITE" id="PS50234">
    <property type="entry name" value="VWFA"/>
    <property type="match status" value="1"/>
</dbReference>
<accession>A0A8H3DBG2</accession>
<evidence type="ECO:0000259" key="2">
    <source>
        <dbReference type="PROSITE" id="PS50234"/>
    </source>
</evidence>
<dbReference type="InterPro" id="IPR027417">
    <property type="entry name" value="P-loop_NTPase"/>
</dbReference>
<evidence type="ECO:0000256" key="1">
    <source>
        <dbReference type="SAM" id="MobiDB-lite"/>
    </source>
</evidence>
<dbReference type="Gene3D" id="3.40.50.410">
    <property type="entry name" value="von Willebrand factor, type A domain"/>
    <property type="match status" value="1"/>
</dbReference>